<name>Q028N7_SOLUE</name>
<dbReference type="AlphaFoldDB" id="Q028N7"/>
<accession>Q028N7</accession>
<dbReference type="EMBL" id="CP000473">
    <property type="protein sequence ID" value="ABJ82515.1"/>
    <property type="molecule type" value="Genomic_DNA"/>
</dbReference>
<dbReference type="KEGG" id="sus:Acid_1523"/>
<dbReference type="OrthoDB" id="9881204at2"/>
<proteinExistence type="predicted"/>
<dbReference type="HOGENOM" id="CLU_1863851_0_0_0"/>
<gene>
    <name evidence="1" type="ordered locus">Acid_1523</name>
</gene>
<protein>
    <submittedName>
        <fullName evidence="1">Uncharacterized protein</fullName>
    </submittedName>
</protein>
<evidence type="ECO:0000313" key="1">
    <source>
        <dbReference type="EMBL" id="ABJ82515.1"/>
    </source>
</evidence>
<reference evidence="1" key="1">
    <citation type="submission" date="2006-10" db="EMBL/GenBank/DDBJ databases">
        <title>Complete sequence of Solibacter usitatus Ellin6076.</title>
        <authorList>
            <consortium name="US DOE Joint Genome Institute"/>
            <person name="Copeland A."/>
            <person name="Lucas S."/>
            <person name="Lapidus A."/>
            <person name="Barry K."/>
            <person name="Detter J.C."/>
            <person name="Glavina del Rio T."/>
            <person name="Hammon N."/>
            <person name="Israni S."/>
            <person name="Dalin E."/>
            <person name="Tice H."/>
            <person name="Pitluck S."/>
            <person name="Thompson L.S."/>
            <person name="Brettin T."/>
            <person name="Bruce D."/>
            <person name="Han C."/>
            <person name="Tapia R."/>
            <person name="Gilna P."/>
            <person name="Schmutz J."/>
            <person name="Larimer F."/>
            <person name="Land M."/>
            <person name="Hauser L."/>
            <person name="Kyrpides N."/>
            <person name="Mikhailova N."/>
            <person name="Janssen P.H."/>
            <person name="Kuske C.R."/>
            <person name="Richardson P."/>
        </authorList>
    </citation>
    <scope>NUCLEOTIDE SEQUENCE</scope>
    <source>
        <strain evidence="1">Ellin6076</strain>
    </source>
</reference>
<sequence>MSVWPKVSPVTPSLSTAEGTLVSISIHVEPHQLESLLDSLAQLSFPINPQIYHDAAMVYRYPDGSEESESITLVEFPAYASRIEEVRRGLESYSFDPGCIRVTGMLDEIQSELQPEPAPAGVAYVSRFRVKRRAAIA</sequence>
<dbReference type="InParanoid" id="Q028N7"/>
<organism evidence="1">
    <name type="scientific">Solibacter usitatus (strain Ellin6076)</name>
    <dbReference type="NCBI Taxonomy" id="234267"/>
    <lineage>
        <taxon>Bacteria</taxon>
        <taxon>Pseudomonadati</taxon>
        <taxon>Acidobacteriota</taxon>
        <taxon>Terriglobia</taxon>
        <taxon>Bryobacterales</taxon>
        <taxon>Solibacteraceae</taxon>
        <taxon>Candidatus Solibacter</taxon>
    </lineage>
</organism>